<feature type="transmembrane region" description="Helical" evidence="2">
    <location>
        <begin position="62"/>
        <end position="82"/>
    </location>
</feature>
<feature type="compositionally biased region" description="Low complexity" evidence="1">
    <location>
        <begin position="217"/>
        <end position="232"/>
    </location>
</feature>
<evidence type="ECO:0000256" key="2">
    <source>
        <dbReference type="SAM" id="Phobius"/>
    </source>
</evidence>
<evidence type="ECO:0000313" key="5">
    <source>
        <dbReference type="Proteomes" id="UP000245992"/>
    </source>
</evidence>
<proteinExistence type="predicted"/>
<dbReference type="STRING" id="1440053.GCA_000718095_01380"/>
<dbReference type="AlphaFoldDB" id="A0A2T7SNA4"/>
<feature type="compositionally biased region" description="Low complexity" evidence="1">
    <location>
        <begin position="244"/>
        <end position="261"/>
    </location>
</feature>
<evidence type="ECO:0000259" key="3">
    <source>
        <dbReference type="Pfam" id="PF01757"/>
    </source>
</evidence>
<dbReference type="EMBL" id="AZSP01000390">
    <property type="protein sequence ID" value="PVE04371.1"/>
    <property type="molecule type" value="Genomic_DNA"/>
</dbReference>
<keyword evidence="2" id="KW-0812">Transmembrane</keyword>
<feature type="transmembrane region" description="Helical" evidence="2">
    <location>
        <begin position="141"/>
        <end position="163"/>
    </location>
</feature>
<dbReference type="Proteomes" id="UP000245992">
    <property type="component" value="Unassembled WGS sequence"/>
</dbReference>
<evidence type="ECO:0000256" key="1">
    <source>
        <dbReference type="SAM" id="MobiDB-lite"/>
    </source>
</evidence>
<dbReference type="InterPro" id="IPR050879">
    <property type="entry name" value="Acyltransferase_3"/>
</dbReference>
<reference evidence="4 5" key="1">
    <citation type="submission" date="2013-12" db="EMBL/GenBank/DDBJ databases">
        <title>Annotated genome of Streptomyces scopuliridis.</title>
        <authorList>
            <person name="Olson J.B."/>
        </authorList>
    </citation>
    <scope>NUCLEOTIDE SEQUENCE [LARGE SCALE GENOMIC DNA]</scope>
    <source>
        <strain evidence="4 5">RB72</strain>
    </source>
</reference>
<dbReference type="GO" id="GO:0016020">
    <property type="term" value="C:membrane"/>
    <property type="evidence" value="ECO:0007669"/>
    <property type="project" value="TreeGrafter"/>
</dbReference>
<feature type="transmembrane region" description="Helical" evidence="2">
    <location>
        <begin position="21"/>
        <end position="42"/>
    </location>
</feature>
<accession>A0A2T7SNA4</accession>
<dbReference type="GO" id="GO:0016747">
    <property type="term" value="F:acyltransferase activity, transferring groups other than amino-acyl groups"/>
    <property type="evidence" value="ECO:0007669"/>
    <property type="project" value="InterPro"/>
</dbReference>
<feature type="region of interest" description="Disordered" evidence="1">
    <location>
        <begin position="210"/>
        <end position="261"/>
    </location>
</feature>
<sequence length="261" mass="29586">MQQSTERDGERPAGPAPGSRLPSLTGLRFVAAALVFLHHAIYTNVFADPDVVRVFHDLFINTGQMGVAFFFVLSGFVLTIAARPGDTTRRFLRRRLVKIYPNHVVTFLLAAVLIIPALHWTEVVPNLLLVQTWWPRYENLFSGNPLSWSLPCEVFFYLAFPLLLRGIRRIRPERLWWWAIGTMTAVVAVTLTRCSVWSGCRWCLAAETGPSRVPHMSSSPRPAPSRTRTRWPQPIRQRGTRWNSYSGGSARSRRPPSGCFS</sequence>
<feature type="transmembrane region" description="Helical" evidence="2">
    <location>
        <begin position="175"/>
        <end position="192"/>
    </location>
</feature>
<protein>
    <recommendedName>
        <fullName evidence="3">Acyltransferase 3 domain-containing protein</fullName>
    </recommendedName>
</protein>
<keyword evidence="2" id="KW-1133">Transmembrane helix</keyword>
<dbReference type="PANTHER" id="PTHR23028">
    <property type="entry name" value="ACETYLTRANSFERASE"/>
    <property type="match status" value="1"/>
</dbReference>
<dbReference type="InterPro" id="IPR002656">
    <property type="entry name" value="Acyl_transf_3_dom"/>
</dbReference>
<keyword evidence="2" id="KW-0472">Membrane</keyword>
<dbReference type="GO" id="GO:0009103">
    <property type="term" value="P:lipopolysaccharide biosynthetic process"/>
    <property type="evidence" value="ECO:0007669"/>
    <property type="project" value="TreeGrafter"/>
</dbReference>
<evidence type="ECO:0000313" key="4">
    <source>
        <dbReference type="EMBL" id="PVE04371.1"/>
    </source>
</evidence>
<gene>
    <name evidence="4" type="ORF">Y717_12005</name>
</gene>
<name>A0A2T7SNA4_9ACTN</name>
<dbReference type="PANTHER" id="PTHR23028:SF53">
    <property type="entry name" value="ACYL_TRANSF_3 DOMAIN-CONTAINING PROTEIN"/>
    <property type="match status" value="1"/>
</dbReference>
<organism evidence="4 5">
    <name type="scientific">Streptomyces scopuliridis RB72</name>
    <dbReference type="NCBI Taxonomy" id="1440053"/>
    <lineage>
        <taxon>Bacteria</taxon>
        <taxon>Bacillati</taxon>
        <taxon>Actinomycetota</taxon>
        <taxon>Actinomycetes</taxon>
        <taxon>Kitasatosporales</taxon>
        <taxon>Streptomycetaceae</taxon>
        <taxon>Streptomyces</taxon>
    </lineage>
</organism>
<feature type="domain" description="Acyltransferase 3" evidence="3">
    <location>
        <begin position="23"/>
        <end position="189"/>
    </location>
</feature>
<comment type="caution">
    <text evidence="4">The sequence shown here is derived from an EMBL/GenBank/DDBJ whole genome shotgun (WGS) entry which is preliminary data.</text>
</comment>
<keyword evidence="5" id="KW-1185">Reference proteome</keyword>
<dbReference type="Pfam" id="PF01757">
    <property type="entry name" value="Acyl_transf_3"/>
    <property type="match status" value="1"/>
</dbReference>
<feature type="transmembrane region" description="Helical" evidence="2">
    <location>
        <begin position="103"/>
        <end position="121"/>
    </location>
</feature>